<keyword evidence="3" id="KW-1133">Transmembrane helix</keyword>
<evidence type="ECO:0008006" key="6">
    <source>
        <dbReference type="Google" id="ProtNLM"/>
    </source>
</evidence>
<name>A0AAN6NFA3_9PEZI</name>
<evidence type="ECO:0000313" key="5">
    <source>
        <dbReference type="Proteomes" id="UP001303473"/>
    </source>
</evidence>
<keyword evidence="5" id="KW-1185">Reference proteome</keyword>
<feature type="compositionally biased region" description="Polar residues" evidence="2">
    <location>
        <begin position="75"/>
        <end position="117"/>
    </location>
</feature>
<proteinExistence type="predicted"/>
<feature type="transmembrane region" description="Helical" evidence="3">
    <location>
        <begin position="267"/>
        <end position="290"/>
    </location>
</feature>
<dbReference type="AlphaFoldDB" id="A0AAN6NFA3"/>
<accession>A0AAN6NFA3</accession>
<sequence>MSHNGADAPKGPLPSRPRHQITRSITELSSPIRLHRHHSHRIVGKEKERDALSPVPQPAMPLGQPRLSLDASRSEGMTPNLTPNASRRTSILLTATDDSNNPAVVASTSDRSSPPNKTSKEQEFTTELQKAAARETGLKKTLNELETFSTATARRLDETYYSVLEKLGMLHSTLVALKEIAGLSVEMNDNFSREVQEMEVEVTSQLDAFGQFEDQQHRIETLQNRIQAAKDKIKALSERVDIVRDRIESWERADREWQERTRKRLKAIWVVTSLVVFIILLLFVISAQYAPDGFGSGNHSEVAGSSSSSSSSSSNATIRDKLWLNRTEPAKASSVLADEMLRVFDEL</sequence>
<gene>
    <name evidence="4" type="ORF">QBC46DRAFT_376989</name>
</gene>
<feature type="coiled-coil region" evidence="1">
    <location>
        <begin position="212"/>
        <end position="253"/>
    </location>
</feature>
<evidence type="ECO:0000313" key="4">
    <source>
        <dbReference type="EMBL" id="KAK3943738.1"/>
    </source>
</evidence>
<evidence type="ECO:0000256" key="2">
    <source>
        <dbReference type="SAM" id="MobiDB-lite"/>
    </source>
</evidence>
<evidence type="ECO:0000256" key="3">
    <source>
        <dbReference type="SAM" id="Phobius"/>
    </source>
</evidence>
<reference evidence="5" key="1">
    <citation type="journal article" date="2023" name="Mol. Phylogenet. Evol.">
        <title>Genome-scale phylogeny and comparative genomics of the fungal order Sordariales.</title>
        <authorList>
            <person name="Hensen N."/>
            <person name="Bonometti L."/>
            <person name="Westerberg I."/>
            <person name="Brannstrom I.O."/>
            <person name="Guillou S."/>
            <person name="Cros-Aarteil S."/>
            <person name="Calhoun S."/>
            <person name="Haridas S."/>
            <person name="Kuo A."/>
            <person name="Mondo S."/>
            <person name="Pangilinan J."/>
            <person name="Riley R."/>
            <person name="LaButti K."/>
            <person name="Andreopoulos B."/>
            <person name="Lipzen A."/>
            <person name="Chen C."/>
            <person name="Yan M."/>
            <person name="Daum C."/>
            <person name="Ng V."/>
            <person name="Clum A."/>
            <person name="Steindorff A."/>
            <person name="Ohm R.A."/>
            <person name="Martin F."/>
            <person name="Silar P."/>
            <person name="Natvig D.O."/>
            <person name="Lalanne C."/>
            <person name="Gautier V."/>
            <person name="Ament-Velasquez S.L."/>
            <person name="Kruys A."/>
            <person name="Hutchinson M.I."/>
            <person name="Powell A.J."/>
            <person name="Barry K."/>
            <person name="Miller A.N."/>
            <person name="Grigoriev I.V."/>
            <person name="Debuchy R."/>
            <person name="Gladieux P."/>
            <person name="Hiltunen Thoren M."/>
            <person name="Johannesson H."/>
        </authorList>
    </citation>
    <scope>NUCLEOTIDE SEQUENCE [LARGE SCALE GENOMIC DNA]</scope>
    <source>
        <strain evidence="5">CBS 340.73</strain>
    </source>
</reference>
<comment type="caution">
    <text evidence="4">The sequence shown here is derived from an EMBL/GenBank/DDBJ whole genome shotgun (WGS) entry which is preliminary data.</text>
</comment>
<dbReference type="EMBL" id="MU853764">
    <property type="protein sequence ID" value="KAK3943738.1"/>
    <property type="molecule type" value="Genomic_DNA"/>
</dbReference>
<keyword evidence="3" id="KW-0812">Transmembrane</keyword>
<keyword evidence="3" id="KW-0472">Membrane</keyword>
<keyword evidence="1" id="KW-0175">Coiled coil</keyword>
<evidence type="ECO:0000256" key="1">
    <source>
        <dbReference type="SAM" id="Coils"/>
    </source>
</evidence>
<protein>
    <recommendedName>
        <fullName evidence="6">Septum formation initiator domain-containing protein</fullName>
    </recommendedName>
</protein>
<dbReference type="Proteomes" id="UP001303473">
    <property type="component" value="Unassembled WGS sequence"/>
</dbReference>
<feature type="region of interest" description="Disordered" evidence="2">
    <location>
        <begin position="36"/>
        <end position="122"/>
    </location>
</feature>
<organism evidence="4 5">
    <name type="scientific">Diplogelasinospora grovesii</name>
    <dbReference type="NCBI Taxonomy" id="303347"/>
    <lineage>
        <taxon>Eukaryota</taxon>
        <taxon>Fungi</taxon>
        <taxon>Dikarya</taxon>
        <taxon>Ascomycota</taxon>
        <taxon>Pezizomycotina</taxon>
        <taxon>Sordariomycetes</taxon>
        <taxon>Sordariomycetidae</taxon>
        <taxon>Sordariales</taxon>
        <taxon>Diplogelasinosporaceae</taxon>
        <taxon>Diplogelasinospora</taxon>
    </lineage>
</organism>